<keyword evidence="2" id="KW-1185">Reference proteome</keyword>
<evidence type="ECO:0000313" key="2">
    <source>
        <dbReference type="Proteomes" id="UP001162992"/>
    </source>
</evidence>
<gene>
    <name evidence="1" type="ORF">O6H91_01G097500</name>
</gene>
<comment type="caution">
    <text evidence="1">The sequence shown here is derived from an EMBL/GenBank/DDBJ whole genome shotgun (WGS) entry which is preliminary data.</text>
</comment>
<dbReference type="EMBL" id="CM055092">
    <property type="protein sequence ID" value="KAJ7569845.1"/>
    <property type="molecule type" value="Genomic_DNA"/>
</dbReference>
<accession>A0ACC2ETY8</accession>
<name>A0ACC2ETY8_DIPCM</name>
<reference evidence="2" key="1">
    <citation type="journal article" date="2024" name="Proc. Natl. Acad. Sci. U.S.A.">
        <title>Extraordinary preservation of gene collinearity over three hundred million years revealed in homosporous lycophytes.</title>
        <authorList>
            <person name="Li C."/>
            <person name="Wickell D."/>
            <person name="Kuo L.Y."/>
            <person name="Chen X."/>
            <person name="Nie B."/>
            <person name="Liao X."/>
            <person name="Peng D."/>
            <person name="Ji J."/>
            <person name="Jenkins J."/>
            <person name="Williams M."/>
            <person name="Shu S."/>
            <person name="Plott C."/>
            <person name="Barry K."/>
            <person name="Rajasekar S."/>
            <person name="Grimwood J."/>
            <person name="Han X."/>
            <person name="Sun S."/>
            <person name="Hou Z."/>
            <person name="He W."/>
            <person name="Dai G."/>
            <person name="Sun C."/>
            <person name="Schmutz J."/>
            <person name="Leebens-Mack J.H."/>
            <person name="Li F.W."/>
            <person name="Wang L."/>
        </authorList>
    </citation>
    <scope>NUCLEOTIDE SEQUENCE [LARGE SCALE GENOMIC DNA]</scope>
    <source>
        <strain evidence="2">cv. PW_Plant_1</strain>
    </source>
</reference>
<sequence length="147" mass="16971">MHLSRNNLDTSPRGIFRQNKTWRPTISSHVSSLPYLMIAPFPMPLESDGPMNTMKTTFVYTLIQSMFVARQGWTRVCELVANFTRSKIKVCCGRKNPKFYKLNFSLLKVAFNFITQTQPRTLKGRFNGTMHMKPRRTTLIINIAPKA</sequence>
<dbReference type="Proteomes" id="UP001162992">
    <property type="component" value="Chromosome 1"/>
</dbReference>
<protein>
    <submittedName>
        <fullName evidence="1">Uncharacterized protein</fullName>
    </submittedName>
</protein>
<proteinExistence type="predicted"/>
<organism evidence="1 2">
    <name type="scientific">Diphasiastrum complanatum</name>
    <name type="common">Issler's clubmoss</name>
    <name type="synonym">Lycopodium complanatum</name>
    <dbReference type="NCBI Taxonomy" id="34168"/>
    <lineage>
        <taxon>Eukaryota</taxon>
        <taxon>Viridiplantae</taxon>
        <taxon>Streptophyta</taxon>
        <taxon>Embryophyta</taxon>
        <taxon>Tracheophyta</taxon>
        <taxon>Lycopodiopsida</taxon>
        <taxon>Lycopodiales</taxon>
        <taxon>Lycopodiaceae</taxon>
        <taxon>Lycopodioideae</taxon>
        <taxon>Diphasiastrum</taxon>
    </lineage>
</organism>
<evidence type="ECO:0000313" key="1">
    <source>
        <dbReference type="EMBL" id="KAJ7569845.1"/>
    </source>
</evidence>